<dbReference type="GO" id="GO:0016020">
    <property type="term" value="C:membrane"/>
    <property type="evidence" value="ECO:0007669"/>
    <property type="project" value="InterPro"/>
</dbReference>
<accession>A0A5S5CW29</accession>
<dbReference type="InterPro" id="IPR036890">
    <property type="entry name" value="HATPase_C_sf"/>
</dbReference>
<reference evidence="7 8" key="1">
    <citation type="submission" date="2019-07" db="EMBL/GenBank/DDBJ databases">
        <title>Genomic Encyclopedia of Archaeal and Bacterial Type Strains, Phase II (KMG-II): from individual species to whole genera.</title>
        <authorList>
            <person name="Goeker M."/>
        </authorList>
    </citation>
    <scope>NUCLEOTIDE SEQUENCE [LARGE SCALE GENOMIC DNA]</scope>
    <source>
        <strain evidence="7 8">DSM 46842</strain>
    </source>
</reference>
<evidence type="ECO:0000256" key="1">
    <source>
        <dbReference type="ARBA" id="ARBA00022679"/>
    </source>
</evidence>
<keyword evidence="1" id="KW-0808">Transferase</keyword>
<proteinExistence type="predicted"/>
<dbReference type="SUPFAM" id="SSF55781">
    <property type="entry name" value="GAF domain-like"/>
    <property type="match status" value="2"/>
</dbReference>
<evidence type="ECO:0000313" key="8">
    <source>
        <dbReference type="Proteomes" id="UP000322499"/>
    </source>
</evidence>
<dbReference type="GO" id="GO:0000155">
    <property type="term" value="F:phosphorelay sensor kinase activity"/>
    <property type="evidence" value="ECO:0007669"/>
    <property type="project" value="InterPro"/>
</dbReference>
<dbReference type="GO" id="GO:0046983">
    <property type="term" value="F:protein dimerization activity"/>
    <property type="evidence" value="ECO:0007669"/>
    <property type="project" value="InterPro"/>
</dbReference>
<protein>
    <submittedName>
        <fullName evidence="7">Histidine kinase/DNA gyrase B/HSP90-like ATPase</fullName>
    </submittedName>
</protein>
<sequence length="491" mass="51041">MTDDAARPGSRVDELLAEIVRVAARHTGATSATLRLHDPRGTAPDHSVTAPPGAGTPDGPGDDDLEVPVRAHGTGIGTLRLRGRRPAPAPPRPDRALAEAVASVAGPAIEHARRLDHAERCLAWSRAGTEIATALLSGTASDDVLRAAAARVAELAEADAVGVLVPLSGDEDTLTVTAAIGPGAEDVEGVRIPLAGSRLGAAHRSGVPRLLDEAIARPGAPKGGVIGELAGGYGPTLLLPLGRPTPLGTLVALRTRDRAPFDPAVLEPAAAFATHAAVALELVRSQQRERRLQVQGDRDRIARDLHDHVVQRIFATALALDRIGRSLEEAAPEVAGRIGARVDELDGTIARIRTAIFQLQSAADPSATAVRSRLAEVVRSITDGEPLRPALRIRGEVDDLPADVVGDLIAVVRELVTNVVRHAGATRMTVTVTAEGGLSAVVTDDGRGLPEVVVRSGLVNLADRAERRGGRLTVSSGPSATQIEWTVPLPG</sequence>
<feature type="region of interest" description="Disordered" evidence="4">
    <location>
        <begin position="26"/>
        <end position="96"/>
    </location>
</feature>
<dbReference type="CDD" id="cd16917">
    <property type="entry name" value="HATPase_UhpB-NarQ-NarX-like"/>
    <property type="match status" value="1"/>
</dbReference>
<dbReference type="Pfam" id="PF02518">
    <property type="entry name" value="HATPase_c"/>
    <property type="match status" value="1"/>
</dbReference>
<dbReference type="Gene3D" id="3.30.565.10">
    <property type="entry name" value="Histidine kinase-like ATPase, C-terminal domain"/>
    <property type="match status" value="1"/>
</dbReference>
<dbReference type="Pfam" id="PF07730">
    <property type="entry name" value="HisKA_3"/>
    <property type="match status" value="1"/>
</dbReference>
<dbReference type="Gene3D" id="3.30.450.40">
    <property type="match status" value="1"/>
</dbReference>
<feature type="domain" description="Signal transduction histidine kinase subgroup 3 dimerisation and phosphoacceptor" evidence="6">
    <location>
        <begin position="298"/>
        <end position="362"/>
    </location>
</feature>
<name>A0A5S5CW29_9ACTN</name>
<keyword evidence="3" id="KW-0902">Two-component regulatory system</keyword>
<dbReference type="EMBL" id="VNHW01000005">
    <property type="protein sequence ID" value="TYP87933.1"/>
    <property type="molecule type" value="Genomic_DNA"/>
</dbReference>
<evidence type="ECO:0000259" key="6">
    <source>
        <dbReference type="Pfam" id="PF07730"/>
    </source>
</evidence>
<dbReference type="InterPro" id="IPR003594">
    <property type="entry name" value="HATPase_dom"/>
</dbReference>
<dbReference type="PANTHER" id="PTHR24421">
    <property type="entry name" value="NITRATE/NITRITE SENSOR PROTEIN NARX-RELATED"/>
    <property type="match status" value="1"/>
</dbReference>
<dbReference type="InterPro" id="IPR050482">
    <property type="entry name" value="Sensor_HK_TwoCompSys"/>
</dbReference>
<keyword evidence="8" id="KW-1185">Reference proteome</keyword>
<organism evidence="7 8">
    <name type="scientific">Blastococcus xanthinilyticus</name>
    <dbReference type="NCBI Taxonomy" id="1564164"/>
    <lineage>
        <taxon>Bacteria</taxon>
        <taxon>Bacillati</taxon>
        <taxon>Actinomycetota</taxon>
        <taxon>Actinomycetes</taxon>
        <taxon>Geodermatophilales</taxon>
        <taxon>Geodermatophilaceae</taxon>
        <taxon>Blastococcus</taxon>
    </lineage>
</organism>
<dbReference type="SUPFAM" id="SSF55874">
    <property type="entry name" value="ATPase domain of HSP90 chaperone/DNA topoisomerase II/histidine kinase"/>
    <property type="match status" value="1"/>
</dbReference>
<dbReference type="InterPro" id="IPR029016">
    <property type="entry name" value="GAF-like_dom_sf"/>
</dbReference>
<feature type="domain" description="Histidine kinase/HSP90-like ATPase" evidence="5">
    <location>
        <begin position="407"/>
        <end position="488"/>
    </location>
</feature>
<dbReference type="RefSeq" id="WP_166532868.1">
    <property type="nucleotide sequence ID" value="NZ_VNHW01000005.1"/>
</dbReference>
<dbReference type="InterPro" id="IPR011712">
    <property type="entry name" value="Sig_transdc_His_kin_sub3_dim/P"/>
</dbReference>
<gene>
    <name evidence="7" type="ORF">BD833_105108</name>
</gene>
<dbReference type="PANTHER" id="PTHR24421:SF56">
    <property type="entry name" value="OXYGEN SENSOR HISTIDINE KINASE RESPONSE REGULATOR DOST"/>
    <property type="match status" value="1"/>
</dbReference>
<feature type="compositionally biased region" description="Low complexity" evidence="4">
    <location>
        <begin position="49"/>
        <end position="59"/>
    </location>
</feature>
<dbReference type="Proteomes" id="UP000322499">
    <property type="component" value="Unassembled WGS sequence"/>
</dbReference>
<evidence type="ECO:0000256" key="3">
    <source>
        <dbReference type="ARBA" id="ARBA00023012"/>
    </source>
</evidence>
<comment type="caution">
    <text evidence="7">The sequence shown here is derived from an EMBL/GenBank/DDBJ whole genome shotgun (WGS) entry which is preliminary data.</text>
</comment>
<evidence type="ECO:0000256" key="2">
    <source>
        <dbReference type="ARBA" id="ARBA00022777"/>
    </source>
</evidence>
<keyword evidence="2 7" id="KW-0418">Kinase</keyword>
<dbReference type="AlphaFoldDB" id="A0A5S5CW29"/>
<evidence type="ECO:0000259" key="5">
    <source>
        <dbReference type="Pfam" id="PF02518"/>
    </source>
</evidence>
<evidence type="ECO:0000313" key="7">
    <source>
        <dbReference type="EMBL" id="TYP87933.1"/>
    </source>
</evidence>
<evidence type="ECO:0000256" key="4">
    <source>
        <dbReference type="SAM" id="MobiDB-lite"/>
    </source>
</evidence>